<dbReference type="Proteomes" id="UP000694416">
    <property type="component" value="Unplaced"/>
</dbReference>
<evidence type="ECO:0000256" key="1">
    <source>
        <dbReference type="ARBA" id="ARBA00004434"/>
    </source>
</evidence>
<keyword evidence="12" id="KW-1185">Reference proteome</keyword>
<evidence type="ECO:0000256" key="7">
    <source>
        <dbReference type="PROSITE-ProRule" id="PRU01094"/>
    </source>
</evidence>
<keyword evidence="3" id="KW-0999">Mitochondrion inner membrane</keyword>
<dbReference type="InterPro" id="IPR033122">
    <property type="entry name" value="LETM1-like_RBD"/>
</dbReference>
<feature type="region of interest" description="Disordered" evidence="8">
    <location>
        <begin position="185"/>
        <end position="232"/>
    </location>
</feature>
<comment type="subcellular location">
    <subcellularLocation>
        <location evidence="1">Mitochondrion inner membrane</location>
        <topology evidence="1">Single-pass membrane protein</topology>
    </subcellularLocation>
</comment>
<evidence type="ECO:0000256" key="8">
    <source>
        <dbReference type="SAM" id="MobiDB-lite"/>
    </source>
</evidence>
<feature type="domain" description="Letm1 RBD" evidence="10">
    <location>
        <begin position="384"/>
        <end position="517"/>
    </location>
</feature>
<dbReference type="PROSITE" id="PS51758">
    <property type="entry name" value="LETM1_RBD"/>
    <property type="match status" value="1"/>
</dbReference>
<reference evidence="11" key="1">
    <citation type="submission" date="2025-08" db="UniProtKB">
        <authorList>
            <consortium name="Ensembl"/>
        </authorList>
    </citation>
    <scope>IDENTIFICATION</scope>
</reference>
<feature type="compositionally biased region" description="Low complexity" evidence="8">
    <location>
        <begin position="211"/>
        <end position="227"/>
    </location>
</feature>
<feature type="compositionally biased region" description="Basic and acidic residues" evidence="8">
    <location>
        <begin position="195"/>
        <end position="210"/>
    </location>
</feature>
<evidence type="ECO:0000256" key="5">
    <source>
        <dbReference type="ARBA" id="ARBA00023128"/>
    </source>
</evidence>
<reference evidence="11" key="2">
    <citation type="submission" date="2025-09" db="UniProtKB">
        <authorList>
            <consortium name="Ensembl"/>
        </authorList>
    </citation>
    <scope>IDENTIFICATION</scope>
</reference>
<evidence type="ECO:0000256" key="3">
    <source>
        <dbReference type="ARBA" id="ARBA00022792"/>
    </source>
</evidence>
<dbReference type="GO" id="GO:0005743">
    <property type="term" value="C:mitochondrial inner membrane"/>
    <property type="evidence" value="ECO:0007669"/>
    <property type="project" value="UniProtKB-SubCell"/>
</dbReference>
<accession>A0A8C9GDR8</accession>
<keyword evidence="4 9" id="KW-1133">Transmembrane helix</keyword>
<evidence type="ECO:0000313" key="12">
    <source>
        <dbReference type="Proteomes" id="UP000694416"/>
    </source>
</evidence>
<protein>
    <recommendedName>
        <fullName evidence="10">Letm1 RBD domain-containing protein</fullName>
    </recommendedName>
</protein>
<proteinExistence type="predicted"/>
<dbReference type="Ensembl" id="ENSPTET00000004019.1">
    <property type="protein sequence ID" value="ENSPTEP00000002579.1"/>
    <property type="gene ID" value="ENSPTEG00000003054.1"/>
</dbReference>
<dbReference type="AlphaFoldDB" id="A0A8C9GDR8"/>
<evidence type="ECO:0000256" key="9">
    <source>
        <dbReference type="SAM" id="Phobius"/>
    </source>
</evidence>
<keyword evidence="5 7" id="KW-0496">Mitochondrion</keyword>
<evidence type="ECO:0000256" key="2">
    <source>
        <dbReference type="ARBA" id="ARBA00022692"/>
    </source>
</evidence>
<feature type="transmembrane region" description="Helical" evidence="9">
    <location>
        <begin position="341"/>
        <end position="364"/>
    </location>
</feature>
<dbReference type="InterPro" id="IPR044202">
    <property type="entry name" value="LETM1/MDM38-like"/>
</dbReference>
<dbReference type="PANTHER" id="PTHR14009:SF1">
    <property type="entry name" value="MITOCHONDRIAL PROTON_CALCIUM EXCHANGER PROTEIN"/>
    <property type="match status" value="1"/>
</dbReference>
<name>A0A8C9GDR8_9PRIM</name>
<evidence type="ECO:0000313" key="11">
    <source>
        <dbReference type="Ensembl" id="ENSPTEP00000002579.1"/>
    </source>
</evidence>
<evidence type="ECO:0000259" key="10">
    <source>
        <dbReference type="PROSITE" id="PS51758"/>
    </source>
</evidence>
<keyword evidence="2 9" id="KW-0812">Transmembrane</keyword>
<dbReference type="PANTHER" id="PTHR14009">
    <property type="entry name" value="LEUCINE ZIPPER-EF-HAND CONTAINING TRANSMEMBRANE PROTEIN"/>
    <property type="match status" value="1"/>
</dbReference>
<evidence type="ECO:0000256" key="6">
    <source>
        <dbReference type="ARBA" id="ARBA00023136"/>
    </source>
</evidence>
<dbReference type="GO" id="GO:0043022">
    <property type="term" value="F:ribosome binding"/>
    <property type="evidence" value="ECO:0007669"/>
    <property type="project" value="InterPro"/>
</dbReference>
<keyword evidence="6 9" id="KW-0472">Membrane</keyword>
<dbReference type="GO" id="GO:0030003">
    <property type="term" value="P:intracellular monoatomic cation homeostasis"/>
    <property type="evidence" value="ECO:0007669"/>
    <property type="project" value="TreeGrafter"/>
</dbReference>
<evidence type="ECO:0000256" key="4">
    <source>
        <dbReference type="ARBA" id="ARBA00022989"/>
    </source>
</evidence>
<dbReference type="Pfam" id="PF07766">
    <property type="entry name" value="LETM1_RBD"/>
    <property type="match status" value="1"/>
</dbReference>
<sequence>MKLHLAKVINKLPLSNEKLNLRKWLINYNKIIKTRNVSTTQQHFKNSERRKRCMTKLGNLTNELYIHNCNRYLFKLYNNNFFNFKHEYYKNLSTNTITINNLRHYSHSAYYAQNFSKLSNNNGINKKKKKGSFSTYDLNKNKHNDISHISTNDKNYKNEINVVHLIKNGKGGQTKHYKFLSHVRKMSTTGSSGNRNKDSNNKRNENKNENTDSSDSSGSTNNTNILNMKKKKKIKTNETEGKLVKLYNKGSSGLTSVWSCIKKSCKEIKIIIVNPSVLQAHYSNLKSNINHTVVWVKTGILLFLTNMKISKNLIIKRLKGYRLSYSEYKLLIRTVNDMFKLIPFSFFIIVPFAEFLLPIVLRIYPNLLPSTFKNNDDNLTNIKKKIYAKQQLSKFLQQLIEEKEKQLSENIDIDVEKKKKILNKFHLQLINKDESDVNPFLNVNDTLKIAKIFKEEFALDKMQLKTLQTICHLLGLKPYSIQYHVVLQLRHHFLRLQREDRELIYEGVDNLKESSLI</sequence>
<organism evidence="11 12">
    <name type="scientific">Piliocolobus tephrosceles</name>
    <name type="common">Ugandan red Colobus</name>
    <dbReference type="NCBI Taxonomy" id="591936"/>
    <lineage>
        <taxon>Eukaryota</taxon>
        <taxon>Metazoa</taxon>
        <taxon>Chordata</taxon>
        <taxon>Craniata</taxon>
        <taxon>Vertebrata</taxon>
        <taxon>Euteleostomi</taxon>
        <taxon>Mammalia</taxon>
        <taxon>Eutheria</taxon>
        <taxon>Euarchontoglires</taxon>
        <taxon>Primates</taxon>
        <taxon>Haplorrhini</taxon>
        <taxon>Catarrhini</taxon>
        <taxon>Cercopithecidae</taxon>
        <taxon>Colobinae</taxon>
        <taxon>Piliocolobus</taxon>
    </lineage>
</organism>